<dbReference type="InterPro" id="IPR010985">
    <property type="entry name" value="Ribbon_hlx_hlx"/>
</dbReference>
<comment type="caution">
    <text evidence="3">The sequence shown here is derived from an EMBL/GenBank/DDBJ whole genome shotgun (WGS) entry which is preliminary data.</text>
</comment>
<protein>
    <submittedName>
        <fullName evidence="3">Arc family DNA-binding protein</fullName>
    </submittedName>
</protein>
<dbReference type="EMBL" id="JAXCLA010000006">
    <property type="protein sequence ID" value="MDY0746554.1"/>
    <property type="molecule type" value="Genomic_DNA"/>
</dbReference>
<dbReference type="Gene3D" id="1.10.1220.10">
    <property type="entry name" value="Met repressor-like"/>
    <property type="match status" value="1"/>
</dbReference>
<evidence type="ECO:0000259" key="2">
    <source>
        <dbReference type="Pfam" id="PF03869"/>
    </source>
</evidence>
<evidence type="ECO:0000256" key="1">
    <source>
        <dbReference type="SAM" id="MobiDB-lite"/>
    </source>
</evidence>
<accession>A0ABU5DJT3</accession>
<dbReference type="InterPro" id="IPR013321">
    <property type="entry name" value="Arc_rbn_hlx_hlx"/>
</dbReference>
<keyword evidence="3" id="KW-0238">DNA-binding</keyword>
<evidence type="ECO:0000313" key="4">
    <source>
        <dbReference type="Proteomes" id="UP001285263"/>
    </source>
</evidence>
<feature type="region of interest" description="Disordered" evidence="1">
    <location>
        <begin position="88"/>
        <end position="107"/>
    </location>
</feature>
<dbReference type="SUPFAM" id="SSF47598">
    <property type="entry name" value="Ribbon-helix-helix"/>
    <property type="match status" value="1"/>
</dbReference>
<organism evidence="3 4">
    <name type="scientific">Roseateles agri</name>
    <dbReference type="NCBI Taxonomy" id="3098619"/>
    <lineage>
        <taxon>Bacteria</taxon>
        <taxon>Pseudomonadati</taxon>
        <taxon>Pseudomonadota</taxon>
        <taxon>Betaproteobacteria</taxon>
        <taxon>Burkholderiales</taxon>
        <taxon>Sphaerotilaceae</taxon>
        <taxon>Roseateles</taxon>
    </lineage>
</organism>
<sequence length="107" mass="11314">MTTDAKFPSDAAEKFVVRFPDGMRDRIADAAKQSGRSMNAEIIQRLESTFGESAGLPGGDVLASLPALKELDAQIGTMAKRVARLSAQLDPSAVTPAGRRPAAKKSK</sequence>
<feature type="domain" description="Arc-like DNA binding" evidence="2">
    <location>
        <begin position="12"/>
        <end position="50"/>
    </location>
</feature>
<name>A0ABU5DJT3_9BURK</name>
<reference evidence="3 4" key="1">
    <citation type="submission" date="2023-11" db="EMBL/GenBank/DDBJ databases">
        <title>Paucibacter sp. nov., isolated from fresh soil in Korea.</title>
        <authorList>
            <person name="Le N.T.T."/>
        </authorList>
    </citation>
    <scope>NUCLEOTIDE SEQUENCE [LARGE SCALE GENOMIC DNA]</scope>
    <source>
        <strain evidence="3 4">R3-3</strain>
    </source>
</reference>
<proteinExistence type="predicted"/>
<keyword evidence="4" id="KW-1185">Reference proteome</keyword>
<dbReference type="GO" id="GO:0003677">
    <property type="term" value="F:DNA binding"/>
    <property type="evidence" value="ECO:0007669"/>
    <property type="project" value="UniProtKB-KW"/>
</dbReference>
<gene>
    <name evidence="3" type="ORF">SNE35_18720</name>
</gene>
<evidence type="ECO:0000313" key="3">
    <source>
        <dbReference type="EMBL" id="MDY0746554.1"/>
    </source>
</evidence>
<dbReference type="RefSeq" id="WP_320424494.1">
    <property type="nucleotide sequence ID" value="NZ_JAXCLA010000006.1"/>
</dbReference>
<dbReference type="InterPro" id="IPR005569">
    <property type="entry name" value="Arc_DNA-bd_dom"/>
</dbReference>
<dbReference type="Pfam" id="PF03869">
    <property type="entry name" value="Arc"/>
    <property type="match status" value="1"/>
</dbReference>
<dbReference type="Proteomes" id="UP001285263">
    <property type="component" value="Unassembled WGS sequence"/>
</dbReference>